<dbReference type="PANTHER" id="PTHR11717:SF7">
    <property type="entry name" value="LOW MOLECULAR WEIGHT PHOSPHOTYROSINE PROTEIN PHOSPHATASE"/>
    <property type="match status" value="1"/>
</dbReference>
<dbReference type="Proteomes" id="UP000027980">
    <property type="component" value="Chromosome"/>
</dbReference>
<dbReference type="InterPro" id="IPR050438">
    <property type="entry name" value="LMW_PTPase"/>
</dbReference>
<evidence type="ECO:0000313" key="8">
    <source>
        <dbReference type="EMBL" id="AIF65821.1"/>
    </source>
</evidence>
<comment type="similarity">
    <text evidence="1">Belongs to the low molecular weight phosphotyrosine protein phosphatase family.</text>
</comment>
<dbReference type="SUPFAM" id="SSF52788">
    <property type="entry name" value="Phosphotyrosine protein phosphatases I"/>
    <property type="match status" value="1"/>
</dbReference>
<dbReference type="SMART" id="SM00226">
    <property type="entry name" value="LMWPc"/>
    <property type="match status" value="1"/>
</dbReference>
<dbReference type="EC" id="3.1.3.48" evidence="2"/>
<evidence type="ECO:0000256" key="3">
    <source>
        <dbReference type="ARBA" id="ARBA00022801"/>
    </source>
</evidence>
<dbReference type="HOGENOM" id="CLU_071415_2_3_9"/>
<comment type="catalytic activity">
    <reaction evidence="5">
        <text>O-phospho-L-tyrosyl-[protein] + H2O = L-tyrosyl-[protein] + phosphate</text>
        <dbReference type="Rhea" id="RHEA:10684"/>
        <dbReference type="Rhea" id="RHEA-COMP:10136"/>
        <dbReference type="Rhea" id="RHEA-COMP:20101"/>
        <dbReference type="ChEBI" id="CHEBI:15377"/>
        <dbReference type="ChEBI" id="CHEBI:43474"/>
        <dbReference type="ChEBI" id="CHEBI:46858"/>
        <dbReference type="ChEBI" id="CHEBI:61978"/>
        <dbReference type="EC" id="3.1.3.48"/>
    </reaction>
</comment>
<keyword evidence="3" id="KW-0378">Hydrolase</keyword>
<evidence type="ECO:0000256" key="4">
    <source>
        <dbReference type="ARBA" id="ARBA00022912"/>
    </source>
</evidence>
<gene>
    <name evidence="8" type="ORF">GZ22_03610</name>
</gene>
<dbReference type="InterPro" id="IPR023485">
    <property type="entry name" value="Ptyr_pPase"/>
</dbReference>
<evidence type="ECO:0000256" key="6">
    <source>
        <dbReference type="PIRSR" id="PIRSR617867-1"/>
    </source>
</evidence>
<dbReference type="AlphaFoldDB" id="A0A075LHX5"/>
<dbReference type="Gene3D" id="3.40.50.2300">
    <property type="match status" value="1"/>
</dbReference>
<accession>A0A075LHX5</accession>
<proteinExistence type="inferred from homology"/>
<dbReference type="Pfam" id="PF01451">
    <property type="entry name" value="LMWPc"/>
    <property type="match status" value="1"/>
</dbReference>
<reference evidence="8 9" key="1">
    <citation type="submission" date="2014-07" db="EMBL/GenBank/DDBJ databases">
        <title>Complete genome sequence of a moderately halophilic bacterium Terribacillus aidingensis MP602, isolated from Cryptomeria fortunei in Tianmu mountain in China.</title>
        <authorList>
            <person name="Wang Y."/>
            <person name="Lu P."/>
            <person name="Zhang L."/>
        </authorList>
    </citation>
    <scope>NUCLEOTIDE SEQUENCE [LARGE SCALE GENOMIC DNA]</scope>
    <source>
        <strain evidence="8 9">MP602</strain>
    </source>
</reference>
<feature type="active site" evidence="6">
    <location>
        <position position="14"/>
    </location>
</feature>
<dbReference type="PRINTS" id="PR00719">
    <property type="entry name" value="LMWPTPASE"/>
</dbReference>
<dbReference type="CDD" id="cd16343">
    <property type="entry name" value="LMWPTP"/>
    <property type="match status" value="1"/>
</dbReference>
<feature type="domain" description="Phosphotyrosine protein phosphatase I" evidence="7">
    <location>
        <begin position="2"/>
        <end position="148"/>
    </location>
</feature>
<dbReference type="EMBL" id="CP008876">
    <property type="protein sequence ID" value="AIF65821.1"/>
    <property type="molecule type" value="Genomic_DNA"/>
</dbReference>
<dbReference type="InterPro" id="IPR036196">
    <property type="entry name" value="Ptyr_pPase_sf"/>
</dbReference>
<dbReference type="GeneID" id="34221935"/>
<name>A0A075LHX5_9BACI</name>
<evidence type="ECO:0000256" key="2">
    <source>
        <dbReference type="ARBA" id="ARBA00013064"/>
    </source>
</evidence>
<dbReference type="RefSeq" id="WP_038558688.1">
    <property type="nucleotide sequence ID" value="NZ_CP008876.1"/>
</dbReference>
<dbReference type="InterPro" id="IPR017867">
    <property type="entry name" value="Tyr_phospatase_low_mol_wt"/>
</dbReference>
<evidence type="ECO:0000256" key="1">
    <source>
        <dbReference type="ARBA" id="ARBA00011063"/>
    </source>
</evidence>
<dbReference type="KEGG" id="tap:GZ22_03610"/>
<evidence type="ECO:0000313" key="9">
    <source>
        <dbReference type="Proteomes" id="UP000027980"/>
    </source>
</evidence>
<protein>
    <recommendedName>
        <fullName evidence="2">protein-tyrosine-phosphatase</fullName>
        <ecNumber evidence="2">3.1.3.48</ecNumber>
    </recommendedName>
</protein>
<keyword evidence="4" id="KW-0904">Protein phosphatase</keyword>
<dbReference type="OrthoDB" id="9784339at2"/>
<evidence type="ECO:0000259" key="7">
    <source>
        <dbReference type="SMART" id="SM00226"/>
    </source>
</evidence>
<feature type="active site" description="Proton donor" evidence="6">
    <location>
        <position position="124"/>
    </location>
</feature>
<sequence>MINVLFISLGNICRSPMAEAIFRKRIDEAGLSGFVTVDSAGIGHWHEGKEMHPSARVLLGQKGISMGNHTAKQVQAEHLEAYDYIIVMDQLNLQDLSAIAPAYTDRYQLFSDFIPERAGEDIEDPFFTDEFEAVFEMLEAGCVELCETIKQQTQWKEPV</sequence>
<dbReference type="PANTHER" id="PTHR11717">
    <property type="entry name" value="LOW MOLECULAR WEIGHT PROTEIN TYROSINE PHOSPHATASE"/>
    <property type="match status" value="1"/>
</dbReference>
<organism evidence="8 9">
    <name type="scientific">Terribacillus saccharophilus</name>
    <dbReference type="NCBI Taxonomy" id="361277"/>
    <lineage>
        <taxon>Bacteria</taxon>
        <taxon>Bacillati</taxon>
        <taxon>Bacillota</taxon>
        <taxon>Bacilli</taxon>
        <taxon>Bacillales</taxon>
        <taxon>Bacillaceae</taxon>
        <taxon>Terribacillus</taxon>
    </lineage>
</organism>
<evidence type="ECO:0000256" key="5">
    <source>
        <dbReference type="ARBA" id="ARBA00051722"/>
    </source>
</evidence>
<dbReference type="GO" id="GO:0004725">
    <property type="term" value="F:protein tyrosine phosphatase activity"/>
    <property type="evidence" value="ECO:0007669"/>
    <property type="project" value="UniProtKB-EC"/>
</dbReference>